<dbReference type="GO" id="GO:0070291">
    <property type="term" value="P:N-acylethanolamine metabolic process"/>
    <property type="evidence" value="ECO:0007669"/>
    <property type="project" value="TreeGrafter"/>
</dbReference>
<protein>
    <submittedName>
        <fullName evidence="3">Glycerophosphodiester phosphodiesterase</fullName>
    </submittedName>
</protein>
<dbReference type="SUPFAM" id="SSF51695">
    <property type="entry name" value="PLC-like phosphodiesterases"/>
    <property type="match status" value="1"/>
</dbReference>
<evidence type="ECO:0000313" key="3">
    <source>
        <dbReference type="EMBL" id="CTP88604.1"/>
    </source>
</evidence>
<dbReference type="InterPro" id="IPR032160">
    <property type="entry name" value="DUF4996"/>
</dbReference>
<reference evidence="3 4" key="1">
    <citation type="submission" date="2015-07" db="EMBL/GenBank/DDBJ databases">
        <authorList>
            <person name="Noorani M."/>
        </authorList>
    </citation>
    <scope>NUCLEOTIDE SEQUENCE [LARGE SCALE GENOMIC DNA]</scope>
    <source>
        <strain evidence="3">LMG730</strain>
    </source>
</reference>
<dbReference type="Proteomes" id="UP000045978">
    <property type="component" value="Unassembled WGS sequence"/>
</dbReference>
<accession>A0A0K2ZWQ9</accession>
<organism evidence="3 4">
    <name type="scientific">Xanthomonas graminis pv. phlei</name>
    <dbReference type="NCBI Taxonomy" id="487906"/>
    <lineage>
        <taxon>Bacteria</taxon>
        <taxon>Pseudomonadati</taxon>
        <taxon>Pseudomonadota</taxon>
        <taxon>Gammaproteobacteria</taxon>
        <taxon>Lysobacterales</taxon>
        <taxon>Lysobacteraceae</taxon>
        <taxon>Xanthomonas</taxon>
        <taxon>Xanthomonas translucens group</taxon>
        <taxon>Xanthomonas graminis</taxon>
    </lineage>
</organism>
<dbReference type="PANTHER" id="PTHR46320:SF1">
    <property type="entry name" value="GLYCEROPHOSPHODIESTER PHOSPHODIESTERASE 1"/>
    <property type="match status" value="1"/>
</dbReference>
<dbReference type="Pfam" id="PF03009">
    <property type="entry name" value="GDPD"/>
    <property type="match status" value="1"/>
</dbReference>
<dbReference type="CDD" id="cd08566">
    <property type="entry name" value="GDPD_AtGDE_like"/>
    <property type="match status" value="1"/>
</dbReference>
<gene>
    <name evidence="3" type="ORF">XTPLMG730_2197</name>
</gene>
<sequence>MKSSLLPLLLLGSALAGPTAAAPTASAASAESQARLVDPAGGIFVVAHRGCHNPAPDHDFAGHTPENSLSGLDRCVALGVDMLETDIRRAADGTLVMFHDATVDRTTDGSGQVAEMTWAQLSRLRLRDDEGGADAPLTDQHPLTLEQMLAAAKGRIMLNLDVKAPIYSEVVDAVRRAGMQRQVVLKTEVGVHSQSLASLPPFDQVNFTPVLLNPPGSDDLLQTESTQIGGKVLPVAIELPRMRAEQLPALVALAKQQHVRLLVNTLWDGFVVGYGGDADALRDPDAVWGRLHRAGISAFQTDEPEALLRYRASLEKR</sequence>
<dbReference type="RefSeq" id="WP_053838339.1">
    <property type="nucleotide sequence ID" value="NZ_CP076251.1"/>
</dbReference>
<dbReference type="GO" id="GO:0006644">
    <property type="term" value="P:phospholipid metabolic process"/>
    <property type="evidence" value="ECO:0007669"/>
    <property type="project" value="TreeGrafter"/>
</dbReference>
<name>A0A0K2ZWQ9_9XANT</name>
<dbReference type="EMBL" id="CXOJ01000046">
    <property type="protein sequence ID" value="CTP88604.1"/>
    <property type="molecule type" value="Genomic_DNA"/>
</dbReference>
<dbReference type="AlphaFoldDB" id="A0A0K2ZWQ9"/>
<dbReference type="PANTHER" id="PTHR46320">
    <property type="entry name" value="GLYCEROPHOSPHODIESTER PHOSPHODIESTERASE 1"/>
    <property type="match status" value="1"/>
</dbReference>
<proteinExistence type="predicted"/>
<evidence type="ECO:0000313" key="4">
    <source>
        <dbReference type="Proteomes" id="UP000045978"/>
    </source>
</evidence>
<dbReference type="GO" id="GO:0005886">
    <property type="term" value="C:plasma membrane"/>
    <property type="evidence" value="ECO:0007669"/>
    <property type="project" value="TreeGrafter"/>
</dbReference>
<feature type="signal peptide" evidence="1">
    <location>
        <begin position="1"/>
        <end position="21"/>
    </location>
</feature>
<dbReference type="GO" id="GO:0006580">
    <property type="term" value="P:ethanolamine metabolic process"/>
    <property type="evidence" value="ECO:0007669"/>
    <property type="project" value="TreeGrafter"/>
</dbReference>
<dbReference type="Pfam" id="PF16387">
    <property type="entry name" value="DUF4996"/>
    <property type="match status" value="1"/>
</dbReference>
<keyword evidence="1" id="KW-0732">Signal</keyword>
<evidence type="ECO:0000256" key="1">
    <source>
        <dbReference type="SAM" id="SignalP"/>
    </source>
</evidence>
<dbReference type="PROSITE" id="PS51704">
    <property type="entry name" value="GP_PDE"/>
    <property type="match status" value="1"/>
</dbReference>
<dbReference type="InterPro" id="IPR017946">
    <property type="entry name" value="PLC-like_Pdiesterase_TIM-brl"/>
</dbReference>
<dbReference type="Gene3D" id="3.20.20.190">
    <property type="entry name" value="Phosphatidylinositol (PI) phosphodiesterase"/>
    <property type="match status" value="1"/>
</dbReference>
<feature type="chain" id="PRO_5005492921" evidence="1">
    <location>
        <begin position="22"/>
        <end position="317"/>
    </location>
</feature>
<dbReference type="GO" id="GO:0008889">
    <property type="term" value="F:glycerophosphodiester phosphodiesterase activity"/>
    <property type="evidence" value="ECO:0007669"/>
    <property type="project" value="TreeGrafter"/>
</dbReference>
<feature type="domain" description="GP-PDE" evidence="2">
    <location>
        <begin position="43"/>
        <end position="311"/>
    </location>
</feature>
<dbReference type="InterPro" id="IPR030395">
    <property type="entry name" value="GP_PDE_dom"/>
</dbReference>
<evidence type="ECO:0000259" key="2">
    <source>
        <dbReference type="PROSITE" id="PS51704"/>
    </source>
</evidence>